<dbReference type="RefSeq" id="WP_219058800.1">
    <property type="nucleotide sequence ID" value="NZ_JAHBBH010000017.1"/>
</dbReference>
<keyword evidence="3" id="KW-1185">Reference proteome</keyword>
<evidence type="ECO:0000256" key="1">
    <source>
        <dbReference type="SAM" id="MobiDB-lite"/>
    </source>
</evidence>
<accession>A0ABS6WFD7</accession>
<gene>
    <name evidence="2" type="ORF">KIH79_07220</name>
</gene>
<protein>
    <submittedName>
        <fullName evidence="2">Uncharacterized protein</fullName>
    </submittedName>
</protein>
<dbReference type="EMBL" id="JAHBBH010000017">
    <property type="protein sequence ID" value="MBW3092735.1"/>
    <property type="molecule type" value="Genomic_DNA"/>
</dbReference>
<dbReference type="Proteomes" id="UP000700815">
    <property type="component" value="Unassembled WGS sequence"/>
</dbReference>
<evidence type="ECO:0000313" key="2">
    <source>
        <dbReference type="EMBL" id="MBW3092735.1"/>
    </source>
</evidence>
<evidence type="ECO:0000313" key="3">
    <source>
        <dbReference type="Proteomes" id="UP000700815"/>
    </source>
</evidence>
<reference evidence="2 3" key="1">
    <citation type="submission" date="2021-05" db="EMBL/GenBank/DDBJ databases">
        <title>Phylogenetic classification of ten novel species belonging to the genus Bifidobacterium comprising B. colchicus sp. nov., B. abeli sp. nov., B. bicoloris sp. nov., B. guerezis sp. nov., B. rosaliae sp. nov., B. santillanensis sp. nov., B. argentati sp. nov., B. amazzoni sp. nov., B. pluviali sp. nov., and B. pinnaculum sp. nov.</title>
        <authorList>
            <person name="Lugli G.A."/>
            <person name="Ruiz Garcia L."/>
            <person name="Margolles A."/>
            <person name="Ventura M."/>
        </authorList>
    </citation>
    <scope>NUCLEOTIDE SEQUENCE [LARGE SCALE GENOMIC DNA]</scope>
    <source>
        <strain evidence="2 3">82T10</strain>
    </source>
</reference>
<comment type="caution">
    <text evidence="2">The sequence shown here is derived from an EMBL/GenBank/DDBJ whole genome shotgun (WGS) entry which is preliminary data.</text>
</comment>
<organism evidence="2 3">
    <name type="scientific">Bifidobacterium miconis</name>
    <dbReference type="NCBI Taxonomy" id="2834435"/>
    <lineage>
        <taxon>Bacteria</taxon>
        <taxon>Bacillati</taxon>
        <taxon>Actinomycetota</taxon>
        <taxon>Actinomycetes</taxon>
        <taxon>Bifidobacteriales</taxon>
        <taxon>Bifidobacteriaceae</taxon>
        <taxon>Bifidobacterium</taxon>
    </lineage>
</organism>
<feature type="compositionally biased region" description="Basic and acidic residues" evidence="1">
    <location>
        <begin position="40"/>
        <end position="60"/>
    </location>
</feature>
<name>A0ABS6WFD7_9BIFI</name>
<feature type="region of interest" description="Disordered" evidence="1">
    <location>
        <begin position="33"/>
        <end position="201"/>
    </location>
</feature>
<proteinExistence type="predicted"/>
<feature type="compositionally biased region" description="Low complexity" evidence="1">
    <location>
        <begin position="162"/>
        <end position="186"/>
    </location>
</feature>
<sequence>MSDVRRYQGDCPESDGMLPTAMIQLADFPDDDPALSMHFVGERIPDKDASPEPADTERSSDSIPTMPVDPADLVTAERAAVSQRVPDSSSRMSPPMATPSAVVSLSDEAEEQVEETVPLKPLSDTGVASAPVPPPPSFFPSNTTGRMRPITVPLRPQSRVVSGSSSFRPASSARSGAESGAVSGVERTNRDAGAASGTPRVCYSSQYRVLHPAD</sequence>